<keyword evidence="1" id="KW-1133">Transmembrane helix</keyword>
<evidence type="ECO:0000313" key="3">
    <source>
        <dbReference type="Proteomes" id="UP000075420"/>
    </source>
</evidence>
<keyword evidence="1" id="KW-0812">Transmembrane</keyword>
<dbReference type="Proteomes" id="UP000075420">
    <property type="component" value="Unassembled WGS sequence"/>
</dbReference>
<gene>
    <name evidence="2" type="ORF">BE08_19310</name>
</gene>
<dbReference type="PROSITE" id="PS51257">
    <property type="entry name" value="PROKAR_LIPOPROTEIN"/>
    <property type="match status" value="1"/>
</dbReference>
<proteinExistence type="predicted"/>
<reference evidence="2 3" key="1">
    <citation type="submission" date="2014-02" db="EMBL/GenBank/DDBJ databases">
        <title>The small core and large imbalanced accessory genome model reveals a collaborative survival strategy of Sorangium cellulosum strains in nature.</title>
        <authorList>
            <person name="Han K."/>
            <person name="Peng R."/>
            <person name="Blom J."/>
            <person name="Li Y.-Z."/>
        </authorList>
    </citation>
    <scope>NUCLEOTIDE SEQUENCE [LARGE SCALE GENOMIC DNA]</scope>
    <source>
        <strain evidence="2 3">So0157-25</strain>
    </source>
</reference>
<accession>A0A150P0S9</accession>
<dbReference type="AlphaFoldDB" id="A0A150P0S9"/>
<comment type="caution">
    <text evidence="2">The sequence shown here is derived from an EMBL/GenBank/DDBJ whole genome shotgun (WGS) entry which is preliminary data.</text>
</comment>
<feature type="transmembrane region" description="Helical" evidence="1">
    <location>
        <begin position="63"/>
        <end position="84"/>
    </location>
</feature>
<name>A0A150P0S9_SORCE</name>
<organism evidence="2 3">
    <name type="scientific">Sorangium cellulosum</name>
    <name type="common">Polyangium cellulosum</name>
    <dbReference type="NCBI Taxonomy" id="56"/>
    <lineage>
        <taxon>Bacteria</taxon>
        <taxon>Pseudomonadati</taxon>
        <taxon>Myxococcota</taxon>
        <taxon>Polyangia</taxon>
        <taxon>Polyangiales</taxon>
        <taxon>Polyangiaceae</taxon>
        <taxon>Sorangium</taxon>
    </lineage>
</organism>
<feature type="transmembrane region" description="Helical" evidence="1">
    <location>
        <begin position="23"/>
        <end position="43"/>
    </location>
</feature>
<evidence type="ECO:0000256" key="1">
    <source>
        <dbReference type="SAM" id="Phobius"/>
    </source>
</evidence>
<evidence type="ECO:0000313" key="2">
    <source>
        <dbReference type="EMBL" id="KYF48497.1"/>
    </source>
</evidence>
<dbReference type="EMBL" id="JELY01003489">
    <property type="protein sequence ID" value="KYF48497.1"/>
    <property type="molecule type" value="Genomic_DNA"/>
</dbReference>
<keyword evidence="1" id="KW-0472">Membrane</keyword>
<sequence length="180" mass="19616">MKPKDQPGAGTLEIPLRRPYRDFVLSALFFAACAAVLAHRSWVNDRGLILNGIVTFERGGADVFYAVLAILSGVFCALGVLVAARFAALKEFRIVLGPRSITLPSVNPLRDAREVTVPLHRIEAVELQPPARPITLVVCEDDRSHSIPQRWLTKGWSAQGVADAIIARVREAQAKQRAGG</sequence>
<protein>
    <submittedName>
        <fullName evidence="2">Uncharacterized protein</fullName>
    </submittedName>
</protein>